<comment type="caution">
    <text evidence="3">The sequence shown here is derived from an EMBL/GenBank/DDBJ whole genome shotgun (WGS) entry which is preliminary data.</text>
</comment>
<protein>
    <submittedName>
        <fullName evidence="3">Uncharacterized protein</fullName>
    </submittedName>
</protein>
<keyword evidence="2" id="KW-1133">Transmembrane helix</keyword>
<sequence>MRMQKAGQTVVDNASAIIVTALLIARFIEWRMARRWKNPRHLVTPNHRNQHHPILASNPKPPSRIPDPSRDEIIIHSRRELHRLLRTGSPN</sequence>
<name>A0A9P6A3U2_PLEER</name>
<reference evidence="3" key="1">
    <citation type="submission" date="2020-11" db="EMBL/GenBank/DDBJ databases">
        <authorList>
            <consortium name="DOE Joint Genome Institute"/>
            <person name="Ahrendt S."/>
            <person name="Riley R."/>
            <person name="Andreopoulos W."/>
            <person name="Labutti K."/>
            <person name="Pangilinan J."/>
            <person name="Ruiz-Duenas F.J."/>
            <person name="Barrasa J.M."/>
            <person name="Sanchez-Garcia M."/>
            <person name="Camarero S."/>
            <person name="Miyauchi S."/>
            <person name="Serrano A."/>
            <person name="Linde D."/>
            <person name="Babiker R."/>
            <person name="Drula E."/>
            <person name="Ayuso-Fernandez I."/>
            <person name="Pacheco R."/>
            <person name="Padilla G."/>
            <person name="Ferreira P."/>
            <person name="Barriuso J."/>
            <person name="Kellner H."/>
            <person name="Castanera R."/>
            <person name="Alfaro M."/>
            <person name="Ramirez L."/>
            <person name="Pisabarro A.G."/>
            <person name="Kuo A."/>
            <person name="Tritt A."/>
            <person name="Lipzen A."/>
            <person name="He G."/>
            <person name="Yan M."/>
            <person name="Ng V."/>
            <person name="Cullen D."/>
            <person name="Martin F."/>
            <person name="Rosso M.-N."/>
            <person name="Henrissat B."/>
            <person name="Hibbett D."/>
            <person name="Martinez A.T."/>
            <person name="Grigoriev I.V."/>
        </authorList>
    </citation>
    <scope>NUCLEOTIDE SEQUENCE</scope>
    <source>
        <strain evidence="3">ATCC 90797</strain>
    </source>
</reference>
<dbReference type="Proteomes" id="UP000807025">
    <property type="component" value="Unassembled WGS sequence"/>
</dbReference>
<evidence type="ECO:0000256" key="2">
    <source>
        <dbReference type="SAM" id="Phobius"/>
    </source>
</evidence>
<feature type="region of interest" description="Disordered" evidence="1">
    <location>
        <begin position="41"/>
        <end position="68"/>
    </location>
</feature>
<organism evidence="3 4">
    <name type="scientific">Pleurotus eryngii</name>
    <name type="common">Boletus of the steppes</name>
    <dbReference type="NCBI Taxonomy" id="5323"/>
    <lineage>
        <taxon>Eukaryota</taxon>
        <taxon>Fungi</taxon>
        <taxon>Dikarya</taxon>
        <taxon>Basidiomycota</taxon>
        <taxon>Agaricomycotina</taxon>
        <taxon>Agaricomycetes</taxon>
        <taxon>Agaricomycetidae</taxon>
        <taxon>Agaricales</taxon>
        <taxon>Pleurotineae</taxon>
        <taxon>Pleurotaceae</taxon>
        <taxon>Pleurotus</taxon>
    </lineage>
</organism>
<dbReference type="AlphaFoldDB" id="A0A9P6A3U2"/>
<keyword evidence="2" id="KW-0812">Transmembrane</keyword>
<feature type="transmembrane region" description="Helical" evidence="2">
    <location>
        <begin position="6"/>
        <end position="28"/>
    </location>
</feature>
<proteinExistence type="predicted"/>
<keyword evidence="2" id="KW-0472">Membrane</keyword>
<gene>
    <name evidence="3" type="ORF">BDN71DRAFT_1442678</name>
</gene>
<keyword evidence="4" id="KW-1185">Reference proteome</keyword>
<dbReference type="EMBL" id="MU154534">
    <property type="protein sequence ID" value="KAF9499114.1"/>
    <property type="molecule type" value="Genomic_DNA"/>
</dbReference>
<evidence type="ECO:0000256" key="1">
    <source>
        <dbReference type="SAM" id="MobiDB-lite"/>
    </source>
</evidence>
<evidence type="ECO:0000313" key="3">
    <source>
        <dbReference type="EMBL" id="KAF9499114.1"/>
    </source>
</evidence>
<accession>A0A9P6A3U2</accession>
<evidence type="ECO:0000313" key="4">
    <source>
        <dbReference type="Proteomes" id="UP000807025"/>
    </source>
</evidence>